<comment type="caution">
    <text evidence="1">The sequence shown here is derived from an EMBL/GenBank/DDBJ whole genome shotgun (WGS) entry which is preliminary data.</text>
</comment>
<reference evidence="1" key="1">
    <citation type="submission" date="2022-08" db="EMBL/GenBank/DDBJ databases">
        <title>Genome Sequence of Pycnoporus sanguineus.</title>
        <authorList>
            <person name="Buettner E."/>
        </authorList>
    </citation>
    <scope>NUCLEOTIDE SEQUENCE</scope>
    <source>
        <strain evidence="1">CG-C14</strain>
    </source>
</reference>
<dbReference type="EMBL" id="JANSHE010006448">
    <property type="protein sequence ID" value="KAJ2967046.1"/>
    <property type="molecule type" value="Genomic_DNA"/>
</dbReference>
<dbReference type="Proteomes" id="UP001144978">
    <property type="component" value="Unassembled WGS sequence"/>
</dbReference>
<gene>
    <name evidence="1" type="ORF">NUW54_g13628</name>
</gene>
<sequence>MMFRHARPASGKGTFDPNDTSRVKHTRFGVWDVYEDQSSRISALPGSWTVEKYAEVVNCLPYVLRMLKDILSIPACAFLFAIFCVTQGSVALVPALALW</sequence>
<name>A0ACC1ML95_9APHY</name>
<proteinExistence type="predicted"/>
<evidence type="ECO:0000313" key="2">
    <source>
        <dbReference type="Proteomes" id="UP001144978"/>
    </source>
</evidence>
<accession>A0ACC1ML95</accession>
<protein>
    <submittedName>
        <fullName evidence="1">Uncharacterized protein</fullName>
    </submittedName>
</protein>
<keyword evidence="2" id="KW-1185">Reference proteome</keyword>
<evidence type="ECO:0000313" key="1">
    <source>
        <dbReference type="EMBL" id="KAJ2967046.1"/>
    </source>
</evidence>
<organism evidence="1 2">
    <name type="scientific">Trametes sanguinea</name>
    <dbReference type="NCBI Taxonomy" id="158606"/>
    <lineage>
        <taxon>Eukaryota</taxon>
        <taxon>Fungi</taxon>
        <taxon>Dikarya</taxon>
        <taxon>Basidiomycota</taxon>
        <taxon>Agaricomycotina</taxon>
        <taxon>Agaricomycetes</taxon>
        <taxon>Polyporales</taxon>
        <taxon>Polyporaceae</taxon>
        <taxon>Trametes</taxon>
    </lineage>
</organism>